<feature type="domain" description="Transglycosylase SLT" evidence="1">
    <location>
        <begin position="63"/>
        <end position="163"/>
    </location>
</feature>
<gene>
    <name evidence="2" type="ORF">GTP44_01090</name>
</gene>
<dbReference type="AlphaFoldDB" id="A0A6L8MJL6"/>
<dbReference type="RefSeq" id="WP_161017964.1">
    <property type="nucleotide sequence ID" value="NZ_WWCP01000001.1"/>
</dbReference>
<dbReference type="PROSITE" id="PS51257">
    <property type="entry name" value="PROKAR_LIPOPROTEIN"/>
    <property type="match status" value="1"/>
</dbReference>
<dbReference type="InterPro" id="IPR023346">
    <property type="entry name" value="Lysozyme-like_dom_sf"/>
</dbReference>
<evidence type="ECO:0000313" key="3">
    <source>
        <dbReference type="Proteomes" id="UP000474565"/>
    </source>
</evidence>
<protein>
    <submittedName>
        <fullName evidence="2">Transglycosylase SLT domain-containing protein</fullName>
    </submittedName>
</protein>
<dbReference type="EMBL" id="WWCP01000001">
    <property type="protein sequence ID" value="MYM80555.1"/>
    <property type="molecule type" value="Genomic_DNA"/>
</dbReference>
<name>A0A6L8MJL6_9BURK</name>
<evidence type="ECO:0000259" key="1">
    <source>
        <dbReference type="Pfam" id="PF01464"/>
    </source>
</evidence>
<accession>A0A6L8MJL6</accession>
<reference evidence="2 3" key="1">
    <citation type="submission" date="2019-12" db="EMBL/GenBank/DDBJ databases">
        <title>Novel species isolated from a subtropical stream in China.</title>
        <authorList>
            <person name="Lu H."/>
        </authorList>
    </citation>
    <scope>NUCLEOTIDE SEQUENCE [LARGE SCALE GENOMIC DNA]</scope>
    <source>
        <strain evidence="2 3">FT50W</strain>
    </source>
</reference>
<dbReference type="Gene3D" id="1.10.530.10">
    <property type="match status" value="1"/>
</dbReference>
<dbReference type="Proteomes" id="UP000474565">
    <property type="component" value="Unassembled WGS sequence"/>
</dbReference>
<evidence type="ECO:0000313" key="2">
    <source>
        <dbReference type="EMBL" id="MYM80555.1"/>
    </source>
</evidence>
<dbReference type="InterPro" id="IPR008258">
    <property type="entry name" value="Transglycosylase_SLT_dom_1"/>
</dbReference>
<proteinExistence type="predicted"/>
<dbReference type="SUPFAM" id="SSF53955">
    <property type="entry name" value="Lysozyme-like"/>
    <property type="match status" value="1"/>
</dbReference>
<comment type="caution">
    <text evidence="2">The sequence shown here is derived from an EMBL/GenBank/DDBJ whole genome shotgun (WGS) entry which is preliminary data.</text>
</comment>
<sequence>MNKLRWPDYLLIWLTPKLLVLTVGAAIAVACTGAQAVDVCDQYRSMLIREAQAVHGINAPIPMFAGQMKQESSCRASVTAWDNGRGLAQFMDSTSEQVARSFPELVPVDPYSPRWSIRALVRYDGWLYARVKGDTDCERWAAALKGYNAGLGYVQRAQRTSSKPGMWFGQTENINAGQSDKNFAYSRRYPRVILFTHQPLYATWGKSVCLESPL</sequence>
<dbReference type="Pfam" id="PF01464">
    <property type="entry name" value="SLT"/>
    <property type="match status" value="1"/>
</dbReference>
<organism evidence="2 3">
    <name type="scientific">Duganella lactea</name>
    <dbReference type="NCBI Taxonomy" id="2692173"/>
    <lineage>
        <taxon>Bacteria</taxon>
        <taxon>Pseudomonadati</taxon>
        <taxon>Pseudomonadota</taxon>
        <taxon>Betaproteobacteria</taxon>
        <taxon>Burkholderiales</taxon>
        <taxon>Oxalobacteraceae</taxon>
        <taxon>Telluria group</taxon>
        <taxon>Duganella</taxon>
    </lineage>
</organism>